<organism evidence="1 2">
    <name type="scientific">Cichorium intybus</name>
    <name type="common">Chicory</name>
    <dbReference type="NCBI Taxonomy" id="13427"/>
    <lineage>
        <taxon>Eukaryota</taxon>
        <taxon>Viridiplantae</taxon>
        <taxon>Streptophyta</taxon>
        <taxon>Embryophyta</taxon>
        <taxon>Tracheophyta</taxon>
        <taxon>Spermatophyta</taxon>
        <taxon>Magnoliopsida</taxon>
        <taxon>eudicotyledons</taxon>
        <taxon>Gunneridae</taxon>
        <taxon>Pentapetalae</taxon>
        <taxon>asterids</taxon>
        <taxon>campanulids</taxon>
        <taxon>Asterales</taxon>
        <taxon>Asteraceae</taxon>
        <taxon>Cichorioideae</taxon>
        <taxon>Cichorieae</taxon>
        <taxon>Cichoriinae</taxon>
        <taxon>Cichorium</taxon>
    </lineage>
</organism>
<proteinExistence type="predicted"/>
<keyword evidence="2" id="KW-1185">Reference proteome</keyword>
<reference evidence="1 2" key="2">
    <citation type="journal article" date="2022" name="Mol. Ecol. Resour.">
        <title>The genomes of chicory, endive, great burdock and yacon provide insights into Asteraceae paleo-polyploidization history and plant inulin production.</title>
        <authorList>
            <person name="Fan W."/>
            <person name="Wang S."/>
            <person name="Wang H."/>
            <person name="Wang A."/>
            <person name="Jiang F."/>
            <person name="Liu H."/>
            <person name="Zhao H."/>
            <person name="Xu D."/>
            <person name="Zhang Y."/>
        </authorList>
    </citation>
    <scope>NUCLEOTIDE SEQUENCE [LARGE SCALE GENOMIC DNA]</scope>
    <source>
        <strain evidence="2">cv. Punajuju</strain>
        <tissue evidence="1">Leaves</tissue>
    </source>
</reference>
<comment type="caution">
    <text evidence="1">The sequence shown here is derived from an EMBL/GenBank/DDBJ whole genome shotgun (WGS) entry which is preliminary data.</text>
</comment>
<evidence type="ECO:0000313" key="2">
    <source>
        <dbReference type="Proteomes" id="UP001055811"/>
    </source>
</evidence>
<accession>A0ACB8YYV4</accession>
<dbReference type="Proteomes" id="UP001055811">
    <property type="component" value="Linkage Group LG09"/>
</dbReference>
<name>A0ACB8YYV4_CICIN</name>
<protein>
    <submittedName>
        <fullName evidence="1">Uncharacterized protein</fullName>
    </submittedName>
</protein>
<sequence length="486" mass="55471">MAYTSLQFLRFSSRVCFGVFFLLVVSAEFIESRFLVKSLPGFLGDFPFTLETGYIGVGESDDVQLFYYFVESEGNPKDDPLMLWLTGGPGCSALSGLLYEIGPFTIDYANSTFEKAMLETNPHSWTKAASIIFLDQPAGSGFSYAKTPEAYITNDTSSTMQTYHFLKKWLIDHPKFLNNPLYLGADSYSGILVPMIVQEIYKGNEVGEGPHINIKGYMLGNPLTDTSGDYNSRIPFAHRMGLLSDAIYKSIEDSCHGEHLNVDPNNSLCIHYLQVVDKCLGRIRKPQILEPFCDTSNALKSDLFRRGLRSFVKTPLDMWLLPQPQKGCRDDNYLYSYTWANSRDVREALNIREEFNDIEWVRCNESLKYDFDKEVISYTHDVLSTVTYHRHLTGRNCRALVYSGDHDMVVPYMGTLNWIESLNLLVVNEWRPWFVDEQVAGYTMQYLKQDYSLTFATVKGGGHTAPEYKAKECLSMLMRWLTNDPL</sequence>
<evidence type="ECO:0000313" key="1">
    <source>
        <dbReference type="EMBL" id="KAI3690225.1"/>
    </source>
</evidence>
<dbReference type="EMBL" id="CM042017">
    <property type="protein sequence ID" value="KAI3690225.1"/>
    <property type="molecule type" value="Genomic_DNA"/>
</dbReference>
<reference evidence="2" key="1">
    <citation type="journal article" date="2022" name="Mol. Ecol. Resour.">
        <title>The genomes of chicory, endive, great burdock and yacon provide insights into Asteraceae palaeo-polyploidization history and plant inulin production.</title>
        <authorList>
            <person name="Fan W."/>
            <person name="Wang S."/>
            <person name="Wang H."/>
            <person name="Wang A."/>
            <person name="Jiang F."/>
            <person name="Liu H."/>
            <person name="Zhao H."/>
            <person name="Xu D."/>
            <person name="Zhang Y."/>
        </authorList>
    </citation>
    <scope>NUCLEOTIDE SEQUENCE [LARGE SCALE GENOMIC DNA]</scope>
    <source>
        <strain evidence="2">cv. Punajuju</strain>
    </source>
</reference>
<gene>
    <name evidence="1" type="ORF">L2E82_48201</name>
</gene>